<dbReference type="GO" id="GO:0003730">
    <property type="term" value="F:mRNA 3'-UTR binding"/>
    <property type="evidence" value="ECO:0007669"/>
    <property type="project" value="TreeGrafter"/>
</dbReference>
<feature type="region of interest" description="Disordered" evidence="6">
    <location>
        <begin position="559"/>
        <end position="583"/>
    </location>
</feature>
<feature type="compositionally biased region" description="Polar residues" evidence="6">
    <location>
        <begin position="414"/>
        <end position="424"/>
    </location>
</feature>
<dbReference type="InterPro" id="IPR001313">
    <property type="entry name" value="Pumilio_RNA-bd_rpt"/>
</dbReference>
<evidence type="ECO:0000256" key="2">
    <source>
        <dbReference type="ARBA" id="ARBA00022490"/>
    </source>
</evidence>
<dbReference type="InterPro" id="IPR033133">
    <property type="entry name" value="PUM-HD"/>
</dbReference>
<dbReference type="SUPFAM" id="SSF48371">
    <property type="entry name" value="ARM repeat"/>
    <property type="match status" value="1"/>
</dbReference>
<feature type="repeat" description="Pumilio" evidence="5">
    <location>
        <begin position="796"/>
        <end position="831"/>
    </location>
</feature>
<feature type="compositionally biased region" description="Polar residues" evidence="6">
    <location>
        <begin position="170"/>
        <end position="181"/>
    </location>
</feature>
<dbReference type="PANTHER" id="PTHR12537:SF12">
    <property type="entry name" value="MATERNAL PROTEIN PUMILIO"/>
    <property type="match status" value="1"/>
</dbReference>
<dbReference type="InterPro" id="IPR016024">
    <property type="entry name" value="ARM-type_fold"/>
</dbReference>
<dbReference type="Pfam" id="PF00806">
    <property type="entry name" value="PUF"/>
    <property type="match status" value="8"/>
</dbReference>
<dbReference type="GO" id="GO:0005737">
    <property type="term" value="C:cytoplasm"/>
    <property type="evidence" value="ECO:0007669"/>
    <property type="project" value="UniProtKB-SubCell"/>
</dbReference>
<dbReference type="Gene3D" id="1.25.10.10">
    <property type="entry name" value="Leucine-rich Repeat Variant"/>
    <property type="match status" value="1"/>
</dbReference>
<feature type="region of interest" description="Disordered" evidence="6">
    <location>
        <begin position="1"/>
        <end position="49"/>
    </location>
</feature>
<feature type="repeat" description="Pumilio" evidence="5">
    <location>
        <begin position="999"/>
        <end position="1034"/>
    </location>
</feature>
<dbReference type="SMART" id="SM00025">
    <property type="entry name" value="Pumilio"/>
    <property type="match status" value="8"/>
</dbReference>
<dbReference type="InterPro" id="IPR011989">
    <property type="entry name" value="ARM-like"/>
</dbReference>
<feature type="compositionally biased region" description="Low complexity" evidence="6">
    <location>
        <begin position="225"/>
        <end position="268"/>
    </location>
</feature>
<feature type="repeat" description="Pumilio" evidence="5">
    <location>
        <begin position="940"/>
        <end position="975"/>
    </location>
</feature>
<dbReference type="CDD" id="cd07920">
    <property type="entry name" value="Pumilio"/>
    <property type="match status" value="1"/>
</dbReference>
<keyword evidence="2" id="KW-0963">Cytoplasm</keyword>
<feature type="region of interest" description="Disordered" evidence="6">
    <location>
        <begin position="1120"/>
        <end position="1153"/>
    </location>
</feature>
<feature type="compositionally biased region" description="Low complexity" evidence="6">
    <location>
        <begin position="35"/>
        <end position="46"/>
    </location>
</feature>
<evidence type="ECO:0000256" key="6">
    <source>
        <dbReference type="SAM" id="MobiDB-lite"/>
    </source>
</evidence>
<dbReference type="EMBL" id="CAJPEX010000329">
    <property type="protein sequence ID" value="CAG0915109.1"/>
    <property type="molecule type" value="Genomic_DNA"/>
</dbReference>
<feature type="compositionally biased region" description="Low complexity" evidence="6">
    <location>
        <begin position="431"/>
        <end position="452"/>
    </location>
</feature>
<dbReference type="GO" id="GO:0005634">
    <property type="term" value="C:nucleus"/>
    <property type="evidence" value="ECO:0007669"/>
    <property type="project" value="TreeGrafter"/>
</dbReference>
<feature type="compositionally biased region" description="Low complexity" evidence="6">
    <location>
        <begin position="182"/>
        <end position="198"/>
    </location>
</feature>
<reference evidence="8" key="1">
    <citation type="submission" date="2020-11" db="EMBL/GenBank/DDBJ databases">
        <authorList>
            <person name="Tran Van P."/>
        </authorList>
    </citation>
    <scope>NUCLEOTIDE SEQUENCE</scope>
</reference>
<dbReference type="AlphaFoldDB" id="A0A7R9BGX5"/>
<feature type="repeat" description="Pumilio" evidence="5">
    <location>
        <begin position="832"/>
        <end position="867"/>
    </location>
</feature>
<feature type="repeat" description="Pumilio" evidence="5">
    <location>
        <begin position="760"/>
        <end position="795"/>
    </location>
</feature>
<dbReference type="Proteomes" id="UP000678499">
    <property type="component" value="Unassembled WGS sequence"/>
</dbReference>
<dbReference type="FunFam" id="1.25.10.10:FF:000004">
    <property type="entry name" value="Pumilio homolog 1 isoform 2"/>
    <property type="match status" value="1"/>
</dbReference>
<dbReference type="PANTHER" id="PTHR12537">
    <property type="entry name" value="RNA BINDING PROTEIN PUMILIO-RELATED"/>
    <property type="match status" value="1"/>
</dbReference>
<dbReference type="OrthoDB" id="668540at2759"/>
<dbReference type="InterPro" id="IPR033712">
    <property type="entry name" value="Pumilio_RNA-bd"/>
</dbReference>
<evidence type="ECO:0000259" key="7">
    <source>
        <dbReference type="PROSITE" id="PS50303"/>
    </source>
</evidence>
<evidence type="ECO:0000256" key="5">
    <source>
        <dbReference type="PROSITE-ProRule" id="PRU00317"/>
    </source>
</evidence>
<protein>
    <recommendedName>
        <fullName evidence="7">PUM-HD domain-containing protein</fullName>
    </recommendedName>
</protein>
<organism evidence="8">
    <name type="scientific">Notodromas monacha</name>
    <dbReference type="NCBI Taxonomy" id="399045"/>
    <lineage>
        <taxon>Eukaryota</taxon>
        <taxon>Metazoa</taxon>
        <taxon>Ecdysozoa</taxon>
        <taxon>Arthropoda</taxon>
        <taxon>Crustacea</taxon>
        <taxon>Oligostraca</taxon>
        <taxon>Ostracoda</taxon>
        <taxon>Podocopa</taxon>
        <taxon>Podocopida</taxon>
        <taxon>Cypridocopina</taxon>
        <taxon>Cypridoidea</taxon>
        <taxon>Cyprididae</taxon>
        <taxon>Notodromas</taxon>
    </lineage>
</organism>
<evidence type="ECO:0000313" key="9">
    <source>
        <dbReference type="Proteomes" id="UP000678499"/>
    </source>
</evidence>
<sequence length="1176" mass="124872">MAAVLAKRHANQPPLGAANTRTSPGDDVGSRADDTAGSSAQATAAANGDLMYIMHPQGKDIESRMMGLSIRDSERDAEVQQKQASDVSGKGTSGHPVQNGLGQHEELNEGSYGNYGGRVLSANSGSRQDSPLDGEVAVSSGPRNGALDAEARPNLMHGMIPQSPHHHMQNSHQQQIHPESNQHQQLAQAQQAAQQQQHHSQHESVMMHHAHHGAHQQMNPHHHQQQAQQQQQHPMGNGMQQHVQQHQQHVHQQQQQHMQQQAAHQQQHPGGNVGPQHHPNKYMPGGPMNEMVMDAGMSPFTPDGYIVPPMDSPNMITPHDHHQMYQGGGPNGGGQPATMQHLLAQQYQQAMAAAQQSMTSGGGPGPYVINPQDPYHMQTLLADPHLLPMPGGYYQLPQPAPAAWGMYPAGMNLMQQPNQSQSPGVPNGMPGTASAGSTASSANGNNGQQTGGARRPISPSMVAEAAAAGYVLPAGYYEDRGAAAEQGMLLQNLGARPGAAGPTGAPLRVLSPGSYLVSAGPQDYGGKPGLLINGIGGGGPHGGPRREPVVDGQFAGPGGQHHPHAHLGMAGAGSSNAGGAGGPFSPSLDFRAMTPHTKWAPNPAAAAAANNYFNLAAAAASNMAANGYPDVQGNMTWSPNVFAPSTMMAAAAAAAAAAAGVSSGGMAPGVRRGGGGQGAGFSHSADHKSLPGRSRLLEDFSVSTVNNRRFFYRNNRFSNLSFREMTSHMVEFSQDQHGSRYIQQKLERATPAEKHMVFSEILPQAYNLMTDVFGNYVIQKFFEYGSPEQKATLAQKVRGNVVQLALQMYGCRVIQKALETIPNDLQQELVKELDGHVLKCVKDQNGNHVVQKCIECVDPQALQFIINAFAGQVYALSTHPYGCRVIQRILEHCSPDQTAPVLEELHHHTEQLIQDQYGNYVVQHVLEHGNPEDKAKIMAVVRGKVLPLSQHKFASNVVEKCIQYATRAERIQLVDEVCSGSVNSGNVLVESVGVDAAAAASGPLQLMMKDQYANYVVQKMLDLAEPGQRKLLMNRIRPHVATLRKFTYGKHILAKLEKYFMKSAMPPTTGGGNGPVVPSPSSTSPGGLMGMAGGQVPNAMQRLTTGPSSGPAMRSLLSSGVSNSGTTINNNTIASVNQNGGGNGNTNGMQMHHHAGDMSTLMAAVAAAGSVQSAYM</sequence>
<feature type="region of interest" description="Disordered" evidence="6">
    <location>
        <begin position="414"/>
        <end position="456"/>
    </location>
</feature>
<name>A0A7R9BGX5_9CRUS</name>
<feature type="repeat" description="Pumilio" evidence="5">
    <location>
        <begin position="724"/>
        <end position="759"/>
    </location>
</feature>
<feature type="region of interest" description="Disordered" evidence="6">
    <location>
        <begin position="73"/>
        <end position="283"/>
    </location>
</feature>
<keyword evidence="3" id="KW-0677">Repeat</keyword>
<evidence type="ECO:0000256" key="1">
    <source>
        <dbReference type="ARBA" id="ARBA00004496"/>
    </source>
</evidence>
<evidence type="ECO:0000256" key="4">
    <source>
        <dbReference type="ARBA" id="ARBA00022884"/>
    </source>
</evidence>
<gene>
    <name evidence="8" type="ORF">NMOB1V02_LOCUS2767</name>
</gene>
<dbReference type="PROSITE" id="PS50302">
    <property type="entry name" value="PUM"/>
    <property type="match status" value="8"/>
</dbReference>
<comment type="subcellular location">
    <subcellularLocation>
        <location evidence="1">Cytoplasm</location>
    </subcellularLocation>
</comment>
<feature type="repeat" description="Pumilio" evidence="5">
    <location>
        <begin position="868"/>
        <end position="903"/>
    </location>
</feature>
<feature type="compositionally biased region" description="Basic residues" evidence="6">
    <location>
        <begin position="1"/>
        <end position="10"/>
    </location>
</feature>
<keyword evidence="4" id="KW-0694">RNA-binding</keyword>
<proteinExistence type="predicted"/>
<dbReference type="EMBL" id="OA882366">
    <property type="protein sequence ID" value="CAD7274957.1"/>
    <property type="molecule type" value="Genomic_DNA"/>
</dbReference>
<dbReference type="PROSITE" id="PS50303">
    <property type="entry name" value="PUM_HD"/>
    <property type="match status" value="1"/>
</dbReference>
<feature type="compositionally biased region" description="Low complexity" evidence="6">
    <location>
        <begin position="566"/>
        <end position="575"/>
    </location>
</feature>
<feature type="repeat" description="Pumilio" evidence="5">
    <location>
        <begin position="904"/>
        <end position="939"/>
    </location>
</feature>
<evidence type="ECO:0000256" key="3">
    <source>
        <dbReference type="ARBA" id="ARBA00022737"/>
    </source>
</evidence>
<feature type="domain" description="PUM-HD" evidence="7">
    <location>
        <begin position="703"/>
        <end position="1060"/>
    </location>
</feature>
<feature type="compositionally biased region" description="Low complexity" evidence="6">
    <location>
        <begin position="1120"/>
        <end position="1133"/>
    </location>
</feature>
<dbReference type="GO" id="GO:0010608">
    <property type="term" value="P:post-transcriptional regulation of gene expression"/>
    <property type="evidence" value="ECO:0007669"/>
    <property type="project" value="TreeGrafter"/>
</dbReference>
<evidence type="ECO:0000313" key="8">
    <source>
        <dbReference type="EMBL" id="CAD7274957.1"/>
    </source>
</evidence>
<accession>A0A7R9BGX5</accession>
<keyword evidence="9" id="KW-1185">Reference proteome</keyword>
<feature type="compositionally biased region" description="Basic residues" evidence="6">
    <location>
        <begin position="208"/>
        <end position="224"/>
    </location>
</feature>